<sequence length="92" mass="10077">MDPITLARATFALLFTLGLIGIAAVLLRRFGPGGVFRISTPGRERRLKVVETLILDPARRLVLVECDGETRLLMLGDGRELSPPPRAPERNG</sequence>
<organism evidence="10 11">
    <name type="scientific">Phenylobacterium parvum</name>
    <dbReference type="NCBI Taxonomy" id="2201350"/>
    <lineage>
        <taxon>Bacteria</taxon>
        <taxon>Pseudomonadati</taxon>
        <taxon>Pseudomonadota</taxon>
        <taxon>Alphaproteobacteria</taxon>
        <taxon>Caulobacterales</taxon>
        <taxon>Caulobacteraceae</taxon>
        <taxon>Phenylobacterium</taxon>
    </lineage>
</organism>
<evidence type="ECO:0008006" key="12">
    <source>
        <dbReference type="Google" id="ProtNLM"/>
    </source>
</evidence>
<evidence type="ECO:0000313" key="10">
    <source>
        <dbReference type="EMBL" id="AWM77802.1"/>
    </source>
</evidence>
<evidence type="ECO:0000256" key="9">
    <source>
        <dbReference type="SAM" id="Phobius"/>
    </source>
</evidence>
<comment type="subcellular location">
    <subcellularLocation>
        <location evidence="1">Bacterial flagellum basal body</location>
    </subcellularLocation>
    <subcellularLocation>
        <location evidence="2">Cell membrane</location>
    </subcellularLocation>
</comment>
<dbReference type="KEGG" id="phb:HYN04_08505"/>
<protein>
    <recommendedName>
        <fullName evidence="12">Flagellar assembly protein FliO</fullName>
    </recommendedName>
</protein>
<dbReference type="AlphaFoldDB" id="A0A2Z3HRE8"/>
<gene>
    <name evidence="10" type="ORF">HYN04_08505</name>
</gene>
<evidence type="ECO:0000256" key="5">
    <source>
        <dbReference type="ARBA" id="ARBA00022989"/>
    </source>
</evidence>
<dbReference type="Proteomes" id="UP000247763">
    <property type="component" value="Chromosome"/>
</dbReference>
<dbReference type="GO" id="GO:0044781">
    <property type="term" value="P:bacterial-type flagellum organization"/>
    <property type="evidence" value="ECO:0007669"/>
    <property type="project" value="InterPro"/>
</dbReference>
<dbReference type="PANTHER" id="PTHR38766">
    <property type="entry name" value="FLAGELLAR PROTEIN FLIO"/>
    <property type="match status" value="1"/>
</dbReference>
<proteinExistence type="inferred from homology"/>
<evidence type="ECO:0000256" key="6">
    <source>
        <dbReference type="ARBA" id="ARBA00023136"/>
    </source>
</evidence>
<dbReference type="GO" id="GO:0005886">
    <property type="term" value="C:plasma membrane"/>
    <property type="evidence" value="ECO:0007669"/>
    <property type="project" value="UniProtKB-SubCell"/>
</dbReference>
<dbReference type="InterPro" id="IPR052205">
    <property type="entry name" value="FliO/MopB"/>
</dbReference>
<dbReference type="Pfam" id="PF04347">
    <property type="entry name" value="FliO"/>
    <property type="match status" value="1"/>
</dbReference>
<keyword evidence="6 9" id="KW-0472">Membrane</keyword>
<dbReference type="PANTHER" id="PTHR38766:SF1">
    <property type="entry name" value="FLAGELLAR PROTEIN FLIO"/>
    <property type="match status" value="1"/>
</dbReference>
<dbReference type="OrthoDB" id="8456606at2"/>
<keyword evidence="3" id="KW-1003">Cell membrane</keyword>
<name>A0A2Z3HRE8_9CAUL</name>
<dbReference type="EMBL" id="CP029479">
    <property type="protein sequence ID" value="AWM77802.1"/>
    <property type="molecule type" value="Genomic_DNA"/>
</dbReference>
<evidence type="ECO:0000256" key="3">
    <source>
        <dbReference type="ARBA" id="ARBA00022475"/>
    </source>
</evidence>
<dbReference type="RefSeq" id="WP_110450369.1">
    <property type="nucleotide sequence ID" value="NZ_CP029479.1"/>
</dbReference>
<keyword evidence="4 9" id="KW-0812">Transmembrane</keyword>
<evidence type="ECO:0000256" key="7">
    <source>
        <dbReference type="ARBA" id="ARBA00023143"/>
    </source>
</evidence>
<comment type="similarity">
    <text evidence="8">Belongs to the FliO/MopB family.</text>
</comment>
<accession>A0A2Z3HRE8</accession>
<evidence type="ECO:0000256" key="4">
    <source>
        <dbReference type="ARBA" id="ARBA00022692"/>
    </source>
</evidence>
<dbReference type="InterPro" id="IPR022781">
    <property type="entry name" value="Flagellar_biosynth_FliO"/>
</dbReference>
<evidence type="ECO:0000256" key="1">
    <source>
        <dbReference type="ARBA" id="ARBA00004117"/>
    </source>
</evidence>
<keyword evidence="11" id="KW-1185">Reference proteome</keyword>
<reference evidence="11" key="1">
    <citation type="submission" date="2018-05" db="EMBL/GenBank/DDBJ databases">
        <title>Genome sequencing of Phenylobacterium sp. HYN0004.</title>
        <authorList>
            <person name="Yi H."/>
            <person name="Baek C."/>
        </authorList>
    </citation>
    <scope>NUCLEOTIDE SEQUENCE [LARGE SCALE GENOMIC DNA]</scope>
    <source>
        <strain evidence="11">HYN0004</strain>
    </source>
</reference>
<evidence type="ECO:0000256" key="8">
    <source>
        <dbReference type="ARBA" id="ARBA00037937"/>
    </source>
</evidence>
<evidence type="ECO:0000256" key="2">
    <source>
        <dbReference type="ARBA" id="ARBA00004236"/>
    </source>
</evidence>
<evidence type="ECO:0000313" key="11">
    <source>
        <dbReference type="Proteomes" id="UP000247763"/>
    </source>
</evidence>
<dbReference type="GO" id="GO:0009425">
    <property type="term" value="C:bacterial-type flagellum basal body"/>
    <property type="evidence" value="ECO:0007669"/>
    <property type="project" value="UniProtKB-SubCell"/>
</dbReference>
<keyword evidence="5 9" id="KW-1133">Transmembrane helix</keyword>
<keyword evidence="7" id="KW-0975">Bacterial flagellum</keyword>
<feature type="transmembrane region" description="Helical" evidence="9">
    <location>
        <begin position="6"/>
        <end position="27"/>
    </location>
</feature>